<evidence type="ECO:0000256" key="1">
    <source>
        <dbReference type="SAM" id="MobiDB-lite"/>
    </source>
</evidence>
<sequence>MFFSRFCDFLRITIAIYFLSNGRVAIAPNADEANCIDQASSLLKRPSSSNDGNPQKQEWYSASQTSHSDGSSGNPPDGGWPRILPPNHDGMQLDLPGNRNQIPIDDPNHVVIDPPFQIVVTGSIRNADMPREQITAWEHHFSHFIEFYWAPSTRKPIRQPSSTTFSNWPAATVSFIHRNSQPVELIIPLTSDGKIYEKSSLVERITELQKWLLYTHKIVLQLLHPELKPDDWIDFHRDLVIKWFFEELFKPTHGLPVFGLAKPIDGANEPFGRLQSYVFKLLQNKASVSMASVAIVGSWHKRRDHAAWQYLFNNDHEFWEAVVQSMIREANDPINDESNIHLTLTLKGHPASTVGTSPGGPSSLTISDDKIGNFKLHGPDQLDVENLHNKNHLRWLRHLPDHALTGPRRYGSDYGTKILQISSDYHHDAVFSHAKVLYRFPNVGIAIEARDKMADIRVMSSSQFMLPRSHVQNQIQRLVKNLETVSQDTFALIDDRFHRGFSPLWMKLHEEFLKWFGVNLLGQDVLQHQFNGQRKFPIVGRVVTSRIKVDQDPPLIIQQFMTECSETYNDVTRFNFEVNLREFLLSSREYLGTSDGQHHDLFQEDKEALTAAKAPEGPEIKDEDQEIL</sequence>
<gene>
    <name evidence="3" type="ORF">PCANC_06277</name>
    <name evidence="2" type="ORF">PCANC_10409</name>
</gene>
<comment type="caution">
    <text evidence="2">The sequence shown here is derived from an EMBL/GenBank/DDBJ whole genome shotgun (WGS) entry which is preliminary data.</text>
</comment>
<feature type="compositionally biased region" description="Low complexity" evidence="1">
    <location>
        <begin position="66"/>
        <end position="79"/>
    </location>
</feature>
<keyword evidence="4" id="KW-1185">Reference proteome</keyword>
<evidence type="ECO:0000313" key="4">
    <source>
        <dbReference type="Proteomes" id="UP000235388"/>
    </source>
</evidence>
<dbReference type="Proteomes" id="UP000235388">
    <property type="component" value="Unassembled WGS sequence"/>
</dbReference>
<dbReference type="EMBL" id="PGCJ01000866">
    <property type="protein sequence ID" value="PLW16620.1"/>
    <property type="molecule type" value="Genomic_DNA"/>
</dbReference>
<name>A0A2N5STU6_9BASI</name>
<evidence type="ECO:0000313" key="3">
    <source>
        <dbReference type="EMBL" id="PLW52651.1"/>
    </source>
</evidence>
<reference evidence="2 4" key="1">
    <citation type="submission" date="2017-11" db="EMBL/GenBank/DDBJ databases">
        <title>De novo assembly and phasing of dikaryotic genomes from two isolates of Puccinia coronata f. sp. avenae, the causal agent of oat crown rust.</title>
        <authorList>
            <person name="Miller M.E."/>
            <person name="Zhang Y."/>
            <person name="Omidvar V."/>
            <person name="Sperschneider J."/>
            <person name="Schwessinger B."/>
            <person name="Raley C."/>
            <person name="Palmer J.M."/>
            <person name="Garnica D."/>
            <person name="Upadhyaya N."/>
            <person name="Rathjen J."/>
            <person name="Taylor J.M."/>
            <person name="Park R.F."/>
            <person name="Dodds P.N."/>
            <person name="Hirsch C.D."/>
            <person name="Kianian S.F."/>
            <person name="Figueroa M."/>
        </authorList>
    </citation>
    <scope>NUCLEOTIDE SEQUENCE [LARGE SCALE GENOMIC DNA]</scope>
    <source>
        <strain evidence="2">12NC29</strain>
    </source>
</reference>
<evidence type="ECO:0000313" key="2">
    <source>
        <dbReference type="EMBL" id="PLW16620.1"/>
    </source>
</evidence>
<feature type="compositionally biased region" description="Polar residues" evidence="1">
    <location>
        <begin position="43"/>
        <end position="65"/>
    </location>
</feature>
<organism evidence="2 4">
    <name type="scientific">Puccinia coronata f. sp. avenae</name>
    <dbReference type="NCBI Taxonomy" id="200324"/>
    <lineage>
        <taxon>Eukaryota</taxon>
        <taxon>Fungi</taxon>
        <taxon>Dikarya</taxon>
        <taxon>Basidiomycota</taxon>
        <taxon>Pucciniomycotina</taxon>
        <taxon>Pucciniomycetes</taxon>
        <taxon>Pucciniales</taxon>
        <taxon>Pucciniaceae</taxon>
        <taxon>Puccinia</taxon>
    </lineage>
</organism>
<dbReference type="OrthoDB" id="2519209at2759"/>
<dbReference type="EMBL" id="PGCJ01000077">
    <property type="protein sequence ID" value="PLW52651.1"/>
    <property type="molecule type" value="Genomic_DNA"/>
</dbReference>
<accession>A0A2N5STU6</accession>
<feature type="region of interest" description="Disordered" evidence="1">
    <location>
        <begin position="43"/>
        <end position="99"/>
    </location>
</feature>
<dbReference type="AlphaFoldDB" id="A0A2N5STU6"/>
<proteinExistence type="predicted"/>
<protein>
    <submittedName>
        <fullName evidence="2">Uncharacterized protein</fullName>
    </submittedName>
</protein>